<gene>
    <name evidence="1" type="ORF">XELAEV_18034831mg</name>
</gene>
<proteinExistence type="predicted"/>
<evidence type="ECO:0000313" key="2">
    <source>
        <dbReference type="Proteomes" id="UP000694892"/>
    </source>
</evidence>
<evidence type="ECO:0000313" key="1">
    <source>
        <dbReference type="EMBL" id="OCT71854.1"/>
    </source>
</evidence>
<name>A0A974HBH9_XENLA</name>
<protein>
    <submittedName>
        <fullName evidence="1">Uncharacterized protein</fullName>
    </submittedName>
</protein>
<dbReference type="EMBL" id="CM004478">
    <property type="protein sequence ID" value="OCT71854.1"/>
    <property type="molecule type" value="Genomic_DNA"/>
</dbReference>
<accession>A0A974HBH9</accession>
<sequence length="82" mass="8635">MYNSVLLPFPAVQFCASSLPCCAILCFFPSSSSNSVLLLLSSVQFCASSPLHCASSTLHCVIIGLFSSQCPNVQFCASSSFS</sequence>
<dbReference type="Proteomes" id="UP000694892">
    <property type="component" value="Chromosome 7L"/>
</dbReference>
<reference evidence="2" key="1">
    <citation type="journal article" date="2016" name="Nature">
        <title>Genome evolution in the allotetraploid frog Xenopus laevis.</title>
        <authorList>
            <person name="Session A.M."/>
            <person name="Uno Y."/>
            <person name="Kwon T."/>
            <person name="Chapman J.A."/>
            <person name="Toyoda A."/>
            <person name="Takahashi S."/>
            <person name="Fukui A."/>
            <person name="Hikosaka A."/>
            <person name="Suzuki A."/>
            <person name="Kondo M."/>
            <person name="van Heeringen S.J."/>
            <person name="Quigley I."/>
            <person name="Heinz S."/>
            <person name="Ogino H."/>
            <person name="Ochi H."/>
            <person name="Hellsten U."/>
            <person name="Lyons J.B."/>
            <person name="Simakov O."/>
            <person name="Putnam N."/>
            <person name="Stites J."/>
            <person name="Kuroki Y."/>
            <person name="Tanaka T."/>
            <person name="Michiue T."/>
            <person name="Watanabe M."/>
            <person name="Bogdanovic O."/>
            <person name="Lister R."/>
            <person name="Georgiou G."/>
            <person name="Paranjpe S.S."/>
            <person name="van Kruijsbergen I."/>
            <person name="Shu S."/>
            <person name="Carlson J."/>
            <person name="Kinoshita T."/>
            <person name="Ohta Y."/>
            <person name="Mawaribuchi S."/>
            <person name="Jenkins J."/>
            <person name="Grimwood J."/>
            <person name="Schmutz J."/>
            <person name="Mitros T."/>
            <person name="Mozaffari S.V."/>
            <person name="Suzuki Y."/>
            <person name="Haramoto Y."/>
            <person name="Yamamoto T.S."/>
            <person name="Takagi C."/>
            <person name="Heald R."/>
            <person name="Miller K."/>
            <person name="Haudenschild C."/>
            <person name="Kitzman J."/>
            <person name="Nakayama T."/>
            <person name="Izutsu Y."/>
            <person name="Robert J."/>
            <person name="Fortriede J."/>
            <person name="Burns K."/>
            <person name="Lotay V."/>
            <person name="Karimi K."/>
            <person name="Yasuoka Y."/>
            <person name="Dichmann D.S."/>
            <person name="Flajnik M.F."/>
            <person name="Houston D.W."/>
            <person name="Shendure J."/>
            <person name="DuPasquier L."/>
            <person name="Vize P.D."/>
            <person name="Zorn A.M."/>
            <person name="Ito M."/>
            <person name="Marcotte E.M."/>
            <person name="Wallingford J.B."/>
            <person name="Ito Y."/>
            <person name="Asashima M."/>
            <person name="Ueno N."/>
            <person name="Matsuda Y."/>
            <person name="Veenstra G.J."/>
            <person name="Fujiyama A."/>
            <person name="Harland R.M."/>
            <person name="Taira M."/>
            <person name="Rokhsar D.S."/>
        </authorList>
    </citation>
    <scope>NUCLEOTIDE SEQUENCE [LARGE SCALE GENOMIC DNA]</scope>
    <source>
        <strain evidence="2">J</strain>
    </source>
</reference>
<organism evidence="1 2">
    <name type="scientific">Xenopus laevis</name>
    <name type="common">African clawed frog</name>
    <dbReference type="NCBI Taxonomy" id="8355"/>
    <lineage>
        <taxon>Eukaryota</taxon>
        <taxon>Metazoa</taxon>
        <taxon>Chordata</taxon>
        <taxon>Craniata</taxon>
        <taxon>Vertebrata</taxon>
        <taxon>Euteleostomi</taxon>
        <taxon>Amphibia</taxon>
        <taxon>Batrachia</taxon>
        <taxon>Anura</taxon>
        <taxon>Pipoidea</taxon>
        <taxon>Pipidae</taxon>
        <taxon>Xenopodinae</taxon>
        <taxon>Xenopus</taxon>
        <taxon>Xenopus</taxon>
    </lineage>
</organism>
<dbReference type="AlphaFoldDB" id="A0A974HBH9"/>